<evidence type="ECO:0000313" key="12">
    <source>
        <dbReference type="EMBL" id="SSX25614.1"/>
    </source>
</evidence>
<comment type="subcellular location">
    <subcellularLocation>
        <location evidence="2">Endosome membrane</location>
        <topology evidence="2">Peripheral membrane protein</topology>
    </subcellularLocation>
    <subcellularLocation>
        <location evidence="1">Late endosome membrane</location>
    </subcellularLocation>
    <subcellularLocation>
        <location evidence="3">Lysosome membrane</location>
        <topology evidence="3">Peripheral membrane protein</topology>
        <orientation evidence="3">Cytoplasmic side</orientation>
    </subcellularLocation>
</comment>
<comment type="similarity">
    <text evidence="4">Belongs to the CDIP1/LITAF family.</text>
</comment>
<dbReference type="EMBL" id="UFQT01000602">
    <property type="protein sequence ID" value="SSX25614.1"/>
    <property type="molecule type" value="Genomic_DNA"/>
</dbReference>
<evidence type="ECO:0000256" key="5">
    <source>
        <dbReference type="ARBA" id="ARBA00022723"/>
    </source>
</evidence>
<evidence type="ECO:0000256" key="4">
    <source>
        <dbReference type="ARBA" id="ARBA00005975"/>
    </source>
</evidence>
<feature type="transmembrane region" description="Helical" evidence="9">
    <location>
        <begin position="88"/>
        <end position="106"/>
    </location>
</feature>
<organism evidence="12">
    <name type="scientific">Culicoides sonorensis</name>
    <name type="common">Biting midge</name>
    <dbReference type="NCBI Taxonomy" id="179676"/>
    <lineage>
        <taxon>Eukaryota</taxon>
        <taxon>Metazoa</taxon>
        <taxon>Ecdysozoa</taxon>
        <taxon>Arthropoda</taxon>
        <taxon>Hexapoda</taxon>
        <taxon>Insecta</taxon>
        <taxon>Pterygota</taxon>
        <taxon>Neoptera</taxon>
        <taxon>Endopterygota</taxon>
        <taxon>Diptera</taxon>
        <taxon>Nematocera</taxon>
        <taxon>Chironomoidea</taxon>
        <taxon>Ceratopogonidae</taxon>
        <taxon>Ceratopogoninae</taxon>
        <taxon>Culicoides</taxon>
        <taxon>Monoculicoides</taxon>
    </lineage>
</organism>
<protein>
    <submittedName>
        <fullName evidence="12">CSON012597 protein</fullName>
    </submittedName>
</protein>
<dbReference type="Pfam" id="PF10601">
    <property type="entry name" value="zf-LITAF-like"/>
    <property type="match status" value="1"/>
</dbReference>
<dbReference type="GO" id="GO:0031902">
    <property type="term" value="C:late endosome membrane"/>
    <property type="evidence" value="ECO:0007669"/>
    <property type="project" value="UniProtKB-SubCell"/>
</dbReference>
<dbReference type="PANTHER" id="PTHR23292">
    <property type="entry name" value="LIPOPOLYSACCHARIDE-INDUCED TUMOR NECROSIS FACTOR-ALPHA FACTOR"/>
    <property type="match status" value="1"/>
</dbReference>
<evidence type="ECO:0000259" key="10">
    <source>
        <dbReference type="PROSITE" id="PS51837"/>
    </source>
</evidence>
<reference evidence="11" key="1">
    <citation type="submission" date="2018-04" db="EMBL/GenBank/DDBJ databases">
        <authorList>
            <person name="Go L.Y."/>
            <person name="Mitchell J.A."/>
        </authorList>
    </citation>
    <scope>NUCLEOTIDE SEQUENCE</scope>
    <source>
        <tissue evidence="11">Whole organism</tissue>
    </source>
</reference>
<dbReference type="GO" id="GO:0005765">
    <property type="term" value="C:lysosomal membrane"/>
    <property type="evidence" value="ECO:0007669"/>
    <property type="project" value="UniProtKB-SubCell"/>
</dbReference>
<feature type="region of interest" description="Disordered" evidence="8">
    <location>
        <begin position="1"/>
        <end position="39"/>
    </location>
</feature>
<keyword evidence="6" id="KW-0862">Zinc</keyword>
<evidence type="ECO:0000256" key="1">
    <source>
        <dbReference type="ARBA" id="ARBA00004414"/>
    </source>
</evidence>
<evidence type="ECO:0000256" key="6">
    <source>
        <dbReference type="ARBA" id="ARBA00022833"/>
    </source>
</evidence>
<dbReference type="PROSITE" id="PS51837">
    <property type="entry name" value="LITAF"/>
    <property type="match status" value="1"/>
</dbReference>
<keyword evidence="5" id="KW-0479">Metal-binding</keyword>
<evidence type="ECO:0000256" key="8">
    <source>
        <dbReference type="SAM" id="MobiDB-lite"/>
    </source>
</evidence>
<dbReference type="GO" id="GO:0008270">
    <property type="term" value="F:zinc ion binding"/>
    <property type="evidence" value="ECO:0007669"/>
    <property type="project" value="TreeGrafter"/>
</dbReference>
<dbReference type="InterPro" id="IPR037519">
    <property type="entry name" value="LITAF_fam"/>
</dbReference>
<sequence length="130" mass="14764">MDQKSSYPHPEQQQQPEYNPHQQQNMYPNIPSANPPAYDAVPPAMSATVVHQTLVSIPFGPQPSNITCPSCQKQIATKIKHENATKTHMFALLCCLIFWPCVWLPYTMDSCKDVNHYCPYCDAYLGSYKN</sequence>
<dbReference type="VEuPathDB" id="VectorBase:CSON012597"/>
<dbReference type="OMA" id="TFVRCPT"/>
<evidence type="ECO:0000256" key="2">
    <source>
        <dbReference type="ARBA" id="ARBA00004481"/>
    </source>
</evidence>
<accession>A0A336M5R3</accession>
<evidence type="ECO:0000313" key="11">
    <source>
        <dbReference type="EMBL" id="SSX05253.1"/>
    </source>
</evidence>
<dbReference type="EMBL" id="UFQS01000602">
    <property type="protein sequence ID" value="SSX05253.1"/>
    <property type="molecule type" value="Genomic_DNA"/>
</dbReference>
<dbReference type="AlphaFoldDB" id="A0A336M5R3"/>
<keyword evidence="7 9" id="KW-0472">Membrane</keyword>
<dbReference type="SMART" id="SM00714">
    <property type="entry name" value="LITAF"/>
    <property type="match status" value="1"/>
</dbReference>
<reference evidence="12" key="2">
    <citation type="submission" date="2018-07" db="EMBL/GenBank/DDBJ databases">
        <authorList>
            <person name="Quirk P.G."/>
            <person name="Krulwich T.A."/>
        </authorList>
    </citation>
    <scope>NUCLEOTIDE SEQUENCE</scope>
</reference>
<keyword evidence="9" id="KW-0812">Transmembrane</keyword>
<feature type="domain" description="LITAF" evidence="10">
    <location>
        <begin position="45"/>
        <end position="130"/>
    </location>
</feature>
<evidence type="ECO:0000256" key="7">
    <source>
        <dbReference type="ARBA" id="ARBA00023136"/>
    </source>
</evidence>
<dbReference type="InterPro" id="IPR006629">
    <property type="entry name" value="LITAF"/>
</dbReference>
<keyword evidence="9" id="KW-1133">Transmembrane helix</keyword>
<feature type="compositionally biased region" description="Low complexity" evidence="8">
    <location>
        <begin position="7"/>
        <end position="25"/>
    </location>
</feature>
<dbReference type="PANTHER" id="PTHR23292:SF14">
    <property type="entry name" value="FI16615P1-RELATED"/>
    <property type="match status" value="1"/>
</dbReference>
<name>A0A336M5R3_CULSO</name>
<evidence type="ECO:0000256" key="3">
    <source>
        <dbReference type="ARBA" id="ARBA00004630"/>
    </source>
</evidence>
<proteinExistence type="inferred from homology"/>
<gene>
    <name evidence="12" type="primary">CSON012597</name>
</gene>
<evidence type="ECO:0000256" key="9">
    <source>
        <dbReference type="SAM" id="Phobius"/>
    </source>
</evidence>